<proteinExistence type="inferred from homology"/>
<dbReference type="PANTHER" id="PTHR43330">
    <property type="entry name" value="METHIONINE AMINOPEPTIDASE"/>
    <property type="match status" value="1"/>
</dbReference>
<dbReference type="RefSeq" id="WP_015266820.1">
    <property type="nucleotide sequence ID" value="NC_019904.1"/>
</dbReference>
<dbReference type="HOGENOM" id="CLU_015857_0_2_10"/>
<dbReference type="Pfam" id="PF00557">
    <property type="entry name" value="Peptidase_M24"/>
    <property type="match status" value="1"/>
</dbReference>
<feature type="binding site" evidence="6">
    <location>
        <position position="105"/>
    </location>
    <ligand>
        <name>a divalent metal cation</name>
        <dbReference type="ChEBI" id="CHEBI:60240"/>
        <label>2</label>
        <note>catalytic</note>
    </ligand>
</feature>
<feature type="binding site" evidence="6">
    <location>
        <position position="105"/>
    </location>
    <ligand>
        <name>a divalent metal cation</name>
        <dbReference type="ChEBI" id="CHEBI:60240"/>
        <label>1</label>
    </ligand>
</feature>
<keyword evidence="4 6" id="KW-0479">Metal-binding</keyword>
<evidence type="ECO:0000313" key="9">
    <source>
        <dbReference type="EMBL" id="AGA79268.1"/>
    </source>
</evidence>
<evidence type="ECO:0000256" key="3">
    <source>
        <dbReference type="ARBA" id="ARBA00022670"/>
    </source>
</evidence>
<evidence type="ECO:0000256" key="5">
    <source>
        <dbReference type="ARBA" id="ARBA00022801"/>
    </source>
</evidence>
<comment type="function">
    <text evidence="1 6">Removes the N-terminal methionine from nascent proteins. The N-terminal methionine is often cleaved when the second residue in the primary sequence is small and uncharged (Met-Ala-, Cys, Gly, Pro, Ser, Thr, or Val). Requires deformylation of the N(alpha)-formylated initiator methionine before it can be hydrolyzed.</text>
</comment>
<dbReference type="SUPFAM" id="SSF55920">
    <property type="entry name" value="Creatinase/aminopeptidase"/>
    <property type="match status" value="1"/>
</dbReference>
<feature type="domain" description="Peptidase M24" evidence="8">
    <location>
        <begin position="12"/>
        <end position="240"/>
    </location>
</feature>
<evidence type="ECO:0000256" key="7">
    <source>
        <dbReference type="RuleBase" id="RU003653"/>
    </source>
</evidence>
<dbReference type="AlphaFoldDB" id="L0G1S9"/>
<name>L0G1S9_ECHVK</name>
<comment type="catalytic activity">
    <reaction evidence="6 7">
        <text>Release of N-terminal amino acids, preferentially methionine, from peptides and arylamides.</text>
        <dbReference type="EC" id="3.4.11.18"/>
    </reaction>
</comment>
<dbReference type="Gene3D" id="3.90.230.10">
    <property type="entry name" value="Creatinase/methionine aminopeptidase superfamily"/>
    <property type="match status" value="1"/>
</dbReference>
<keyword evidence="2 6" id="KW-0031">Aminopeptidase</keyword>
<sequence length="254" mass="28121">MSITQESDLIGMHRVSEAVGQTLKLMRHYAEPGMSTKELDNYGGVILKEFGARSAPYETYEFPGFTCISVNQEIAHGIPAKTKILQEGDLINIDVSAELNGFWSDNGGSFVLGQDIYHHQPLVDASKEILKRAISNIKGGIKIADIGFVIENEAKKRGYKVIKNLAGHGVGKSLHEKPEDILNYRVKSNRERFQKNTTVAVETFISTKSTYADTLRDGWILVGNKGGFVTQHEHTILITDGTPMILTKSNGIWD</sequence>
<dbReference type="InterPro" id="IPR000994">
    <property type="entry name" value="Pept_M24"/>
</dbReference>
<dbReference type="KEGG" id="evi:Echvi_3030"/>
<feature type="binding site" evidence="6">
    <location>
        <position position="168"/>
    </location>
    <ligand>
        <name>a divalent metal cation</name>
        <dbReference type="ChEBI" id="CHEBI:60240"/>
        <label>2</label>
        <note>catalytic</note>
    </ligand>
</feature>
<dbReference type="InterPro" id="IPR001714">
    <property type="entry name" value="Pept_M24_MAP"/>
</dbReference>
<feature type="binding site" evidence="6">
    <location>
        <position position="233"/>
    </location>
    <ligand>
        <name>a divalent metal cation</name>
        <dbReference type="ChEBI" id="CHEBI:60240"/>
        <label>1</label>
    </ligand>
</feature>
<feature type="binding site" evidence="6">
    <location>
        <position position="233"/>
    </location>
    <ligand>
        <name>a divalent metal cation</name>
        <dbReference type="ChEBI" id="CHEBI:60240"/>
        <label>2</label>
        <note>catalytic</note>
    </ligand>
</feature>
<dbReference type="NCBIfam" id="TIGR00500">
    <property type="entry name" value="met_pdase_I"/>
    <property type="match status" value="1"/>
</dbReference>
<feature type="binding site" evidence="6">
    <location>
        <position position="175"/>
    </location>
    <ligand>
        <name>substrate</name>
    </ligand>
</feature>
<dbReference type="eggNOG" id="COG0024">
    <property type="taxonomic scope" value="Bacteria"/>
</dbReference>
<feature type="binding site" evidence="6">
    <location>
        <position position="94"/>
    </location>
    <ligand>
        <name>a divalent metal cation</name>
        <dbReference type="ChEBI" id="CHEBI:60240"/>
        <label>1</label>
    </ligand>
</feature>
<feature type="binding site" evidence="6">
    <location>
        <position position="76"/>
    </location>
    <ligand>
        <name>substrate</name>
    </ligand>
</feature>
<comment type="cofactor">
    <cofactor evidence="6">
        <name>Co(2+)</name>
        <dbReference type="ChEBI" id="CHEBI:48828"/>
    </cofactor>
    <cofactor evidence="6">
        <name>Zn(2+)</name>
        <dbReference type="ChEBI" id="CHEBI:29105"/>
    </cofactor>
    <cofactor evidence="6">
        <name>Mn(2+)</name>
        <dbReference type="ChEBI" id="CHEBI:29035"/>
    </cofactor>
    <cofactor evidence="6">
        <name>Fe(2+)</name>
        <dbReference type="ChEBI" id="CHEBI:29033"/>
    </cofactor>
    <text evidence="6">Binds 2 divalent metal cations per subunit. Has a high-affinity and a low affinity metal-binding site. The true nature of the physiological cofactor is under debate. The enzyme is active with cobalt, zinc, manganese or divalent iron ions. Most likely, methionine aminopeptidases function as mononuclear Fe(2+)-metalloproteases under physiological conditions, and the catalytically relevant metal-binding site has been assigned to the histidine-containing high-affinity site.</text>
</comment>
<dbReference type="GO" id="GO:0004239">
    <property type="term" value="F:initiator methionyl aminopeptidase activity"/>
    <property type="evidence" value="ECO:0007669"/>
    <property type="project" value="UniProtKB-UniRule"/>
</dbReference>
<gene>
    <name evidence="6" type="primary">map</name>
    <name evidence="9" type="ordered locus">Echvi_3030</name>
</gene>
<evidence type="ECO:0000256" key="1">
    <source>
        <dbReference type="ARBA" id="ARBA00002521"/>
    </source>
</evidence>
<keyword evidence="10" id="KW-1185">Reference proteome</keyword>
<evidence type="ECO:0000256" key="2">
    <source>
        <dbReference type="ARBA" id="ARBA00022438"/>
    </source>
</evidence>
<dbReference type="PANTHER" id="PTHR43330:SF13">
    <property type="entry name" value="METHIONINE AMINOPEPTIDASE 2"/>
    <property type="match status" value="1"/>
</dbReference>
<dbReference type="PRINTS" id="PR00599">
    <property type="entry name" value="MAPEPTIDASE"/>
</dbReference>
<dbReference type="HAMAP" id="MF_01974">
    <property type="entry name" value="MetAP_1"/>
    <property type="match status" value="1"/>
</dbReference>
<dbReference type="GO" id="GO:0070006">
    <property type="term" value="F:metalloaminopeptidase activity"/>
    <property type="evidence" value="ECO:0007669"/>
    <property type="project" value="UniProtKB-UniRule"/>
</dbReference>
<feature type="binding site" evidence="6">
    <location>
        <position position="202"/>
    </location>
    <ligand>
        <name>a divalent metal cation</name>
        <dbReference type="ChEBI" id="CHEBI:60240"/>
        <label>2</label>
        <note>catalytic</note>
    </ligand>
</feature>
<evidence type="ECO:0000259" key="8">
    <source>
        <dbReference type="Pfam" id="PF00557"/>
    </source>
</evidence>
<dbReference type="InterPro" id="IPR002467">
    <property type="entry name" value="Pept_M24A_MAP1"/>
</dbReference>
<dbReference type="PATRIC" id="fig|926556.3.peg.3200"/>
<keyword evidence="5 6" id="KW-0378">Hydrolase</keyword>
<dbReference type="OrthoDB" id="9802055at2"/>
<evidence type="ECO:0000256" key="4">
    <source>
        <dbReference type="ARBA" id="ARBA00022723"/>
    </source>
</evidence>
<dbReference type="STRING" id="926556.Echvi_3030"/>
<dbReference type="InterPro" id="IPR036005">
    <property type="entry name" value="Creatinase/aminopeptidase-like"/>
</dbReference>
<comment type="similarity">
    <text evidence="6">Belongs to the peptidase M24A family. Methionine aminopeptidase type 1 subfamily.</text>
</comment>
<evidence type="ECO:0000313" key="10">
    <source>
        <dbReference type="Proteomes" id="UP000010796"/>
    </source>
</evidence>
<evidence type="ECO:0000256" key="6">
    <source>
        <dbReference type="HAMAP-Rule" id="MF_01974"/>
    </source>
</evidence>
<organism evidence="9 10">
    <name type="scientific">Echinicola vietnamensis (strain DSM 17526 / LMG 23754 / KMM 6221)</name>
    <dbReference type="NCBI Taxonomy" id="926556"/>
    <lineage>
        <taxon>Bacteria</taxon>
        <taxon>Pseudomonadati</taxon>
        <taxon>Bacteroidota</taxon>
        <taxon>Cytophagia</taxon>
        <taxon>Cytophagales</taxon>
        <taxon>Cyclobacteriaceae</taxon>
        <taxon>Echinicola</taxon>
    </lineage>
</organism>
<dbReference type="GO" id="GO:0006508">
    <property type="term" value="P:proteolysis"/>
    <property type="evidence" value="ECO:0007669"/>
    <property type="project" value="UniProtKB-KW"/>
</dbReference>
<dbReference type="Proteomes" id="UP000010796">
    <property type="component" value="Chromosome"/>
</dbReference>
<dbReference type="EC" id="3.4.11.18" evidence="6 7"/>
<accession>L0G1S9</accession>
<comment type="subunit">
    <text evidence="6">Monomer.</text>
</comment>
<dbReference type="GO" id="GO:0046872">
    <property type="term" value="F:metal ion binding"/>
    <property type="evidence" value="ECO:0007669"/>
    <property type="project" value="UniProtKB-UniRule"/>
</dbReference>
<dbReference type="EMBL" id="CP003346">
    <property type="protein sequence ID" value="AGA79268.1"/>
    <property type="molecule type" value="Genomic_DNA"/>
</dbReference>
<reference evidence="10" key="1">
    <citation type="submission" date="2012-02" db="EMBL/GenBank/DDBJ databases">
        <title>The complete genome of Echinicola vietnamensis DSM 17526.</title>
        <authorList>
            <person name="Lucas S."/>
            <person name="Copeland A."/>
            <person name="Lapidus A."/>
            <person name="Glavina del Rio T."/>
            <person name="Dalin E."/>
            <person name="Tice H."/>
            <person name="Bruce D."/>
            <person name="Goodwin L."/>
            <person name="Pitluck S."/>
            <person name="Peters L."/>
            <person name="Ovchinnikova G."/>
            <person name="Teshima H."/>
            <person name="Kyrpides N."/>
            <person name="Mavromatis K."/>
            <person name="Ivanova N."/>
            <person name="Brettin T."/>
            <person name="Detter J.C."/>
            <person name="Han C."/>
            <person name="Larimer F."/>
            <person name="Land M."/>
            <person name="Hauser L."/>
            <person name="Markowitz V."/>
            <person name="Cheng J.-F."/>
            <person name="Hugenholtz P."/>
            <person name="Woyke T."/>
            <person name="Wu D."/>
            <person name="Brambilla E."/>
            <person name="Klenk H.-P."/>
            <person name="Eisen J.A."/>
        </authorList>
    </citation>
    <scope>NUCLEOTIDE SEQUENCE [LARGE SCALE GENOMIC DNA]</scope>
    <source>
        <strain evidence="10">DSM 17526 / LMG 23754 / KMM 6221</strain>
    </source>
</reference>
<protein>
    <recommendedName>
        <fullName evidence="6 7">Methionine aminopeptidase</fullName>
        <shortName evidence="6">MAP</shortName>
        <shortName evidence="6">MetAP</shortName>
        <ecNumber evidence="6 7">3.4.11.18</ecNumber>
    </recommendedName>
    <alternativeName>
        <fullName evidence="6">Peptidase M</fullName>
    </alternativeName>
</protein>
<keyword evidence="3 6" id="KW-0645">Protease</keyword>